<feature type="signal peptide" evidence="1">
    <location>
        <begin position="1"/>
        <end position="18"/>
    </location>
</feature>
<keyword evidence="1" id="KW-0732">Signal</keyword>
<dbReference type="PROSITE" id="PS51257">
    <property type="entry name" value="PROKAR_LIPOPROTEIN"/>
    <property type="match status" value="1"/>
</dbReference>
<dbReference type="Pfam" id="PF25594">
    <property type="entry name" value="GldB_lipo"/>
    <property type="match status" value="1"/>
</dbReference>
<dbReference type="Proteomes" id="UP001500736">
    <property type="component" value="Unassembled WGS sequence"/>
</dbReference>
<name>A0ABP3V815_9FLAO</name>
<dbReference type="InterPro" id="IPR019853">
    <property type="entry name" value="GldB-like"/>
</dbReference>
<comment type="caution">
    <text evidence="2">The sequence shown here is derived from an EMBL/GenBank/DDBJ whole genome shotgun (WGS) entry which is preliminary data.</text>
</comment>
<feature type="chain" id="PRO_5045555104" description="Protein involved in gliding motility GldB" evidence="1">
    <location>
        <begin position="19"/>
        <end position="319"/>
    </location>
</feature>
<accession>A0ABP3V815</accession>
<dbReference type="NCBIfam" id="TIGR03514">
    <property type="entry name" value="GldB_lipo"/>
    <property type="match status" value="1"/>
</dbReference>
<keyword evidence="3" id="KW-1185">Reference proteome</keyword>
<reference evidence="3" key="1">
    <citation type="journal article" date="2019" name="Int. J. Syst. Evol. Microbiol.">
        <title>The Global Catalogue of Microorganisms (GCM) 10K type strain sequencing project: providing services to taxonomists for standard genome sequencing and annotation.</title>
        <authorList>
            <consortium name="The Broad Institute Genomics Platform"/>
            <consortium name="The Broad Institute Genome Sequencing Center for Infectious Disease"/>
            <person name="Wu L."/>
            <person name="Ma J."/>
        </authorList>
    </citation>
    <scope>NUCLEOTIDE SEQUENCE [LARGE SCALE GENOMIC DNA]</scope>
    <source>
        <strain evidence="3">JCM 15976</strain>
    </source>
</reference>
<organism evidence="2 3">
    <name type="scientific">Gaetbulibacter jejuensis</name>
    <dbReference type="NCBI Taxonomy" id="584607"/>
    <lineage>
        <taxon>Bacteria</taxon>
        <taxon>Pseudomonadati</taxon>
        <taxon>Bacteroidota</taxon>
        <taxon>Flavobacteriia</taxon>
        <taxon>Flavobacteriales</taxon>
        <taxon>Flavobacteriaceae</taxon>
        <taxon>Gaetbulibacter</taxon>
    </lineage>
</organism>
<sequence length="319" mass="37228">MKKLILLFVGFAFVFSCADESKVEKEIAAIDIDVVVERFDKAFASSKPEDLPKLKAAFPFMFSKTENDSVLTHRMSDTLQQQLFVEIDKVFNNFASQEHEIKKLFQHLKYYDKTFSAPRVVTFSDYVRYRDKVYVTDTIALVALDTYLGADHEFYGGIPKYISENMKPSQITPDLAAAYADRYIYQSQRKTLLDEMIYFGKTLYFMDKIIPFKTDAEKIGYTKEQLEWAISNEDQIWRYFISKELLYNTDSSLPARFTAPAPFTKFYLELDTESPGKLGQFIGWQIVKSYMENNNDDFMDMLQKDAVEIFNNAKYKPNR</sequence>
<dbReference type="RefSeq" id="WP_343799362.1">
    <property type="nucleotide sequence ID" value="NZ_BAAAGF010000005.1"/>
</dbReference>
<gene>
    <name evidence="2" type="ORF">GCM10009431_28530</name>
</gene>
<evidence type="ECO:0000256" key="1">
    <source>
        <dbReference type="SAM" id="SignalP"/>
    </source>
</evidence>
<protein>
    <recommendedName>
        <fullName evidence="4">Protein involved in gliding motility GldB</fullName>
    </recommendedName>
</protein>
<evidence type="ECO:0008006" key="4">
    <source>
        <dbReference type="Google" id="ProtNLM"/>
    </source>
</evidence>
<dbReference type="EMBL" id="BAAAGF010000005">
    <property type="protein sequence ID" value="GAA0749212.1"/>
    <property type="molecule type" value="Genomic_DNA"/>
</dbReference>
<evidence type="ECO:0000313" key="2">
    <source>
        <dbReference type="EMBL" id="GAA0749212.1"/>
    </source>
</evidence>
<evidence type="ECO:0000313" key="3">
    <source>
        <dbReference type="Proteomes" id="UP001500736"/>
    </source>
</evidence>
<proteinExistence type="predicted"/>